<dbReference type="InterPro" id="IPR013083">
    <property type="entry name" value="Znf_RING/FYVE/PHD"/>
</dbReference>
<evidence type="ECO:0000259" key="13">
    <source>
        <dbReference type="PROSITE" id="PS51873"/>
    </source>
</evidence>
<feature type="region of interest" description="Disordered" evidence="11">
    <location>
        <begin position="60"/>
        <end position="81"/>
    </location>
</feature>
<evidence type="ECO:0000259" key="12">
    <source>
        <dbReference type="PROSITE" id="PS50089"/>
    </source>
</evidence>
<dbReference type="PROSITE" id="PS51873">
    <property type="entry name" value="TRIAD"/>
    <property type="match status" value="1"/>
</dbReference>
<dbReference type="CDD" id="cd20346">
    <property type="entry name" value="BRcat_RBR_ANKIB1"/>
    <property type="match status" value="1"/>
</dbReference>
<dbReference type="GO" id="GO:0016567">
    <property type="term" value="P:protein ubiquitination"/>
    <property type="evidence" value="ECO:0007669"/>
    <property type="project" value="InterPro"/>
</dbReference>
<feature type="domain" description="RING-type" evidence="13">
    <location>
        <begin position="185"/>
        <end position="400"/>
    </location>
</feature>
<comment type="catalytic activity">
    <reaction evidence="1">
        <text>[E2 ubiquitin-conjugating enzyme]-S-ubiquitinyl-L-cysteine + [acceptor protein]-L-lysine = [E2 ubiquitin-conjugating enzyme]-L-cysteine + [acceptor protein]-N(6)-ubiquitinyl-L-lysine.</text>
        <dbReference type="EC" id="2.3.2.31"/>
    </reaction>
</comment>
<evidence type="ECO:0000256" key="5">
    <source>
        <dbReference type="ARBA" id="ARBA00022737"/>
    </source>
</evidence>
<dbReference type="Pfam" id="PF22191">
    <property type="entry name" value="IBR_1"/>
    <property type="match status" value="1"/>
</dbReference>
<name>A0A9W8GYZ5_9FUNG</name>
<keyword evidence="10" id="KW-0175">Coiled coil</keyword>
<evidence type="ECO:0000256" key="8">
    <source>
        <dbReference type="ARBA" id="ARBA00022833"/>
    </source>
</evidence>
<dbReference type="Proteomes" id="UP001140011">
    <property type="component" value="Unassembled WGS sequence"/>
</dbReference>
<dbReference type="PROSITE" id="PS50089">
    <property type="entry name" value="ZF_RING_2"/>
    <property type="match status" value="1"/>
</dbReference>
<dbReference type="EC" id="2.3.2.31" evidence="2"/>
<dbReference type="FunFam" id="3.30.40.10:FF:000019">
    <property type="entry name" value="RBR-type E3 ubiquitin transferase"/>
    <property type="match status" value="1"/>
</dbReference>
<dbReference type="Pfam" id="PF01485">
    <property type="entry name" value="IBR"/>
    <property type="match status" value="1"/>
</dbReference>
<dbReference type="InterPro" id="IPR031127">
    <property type="entry name" value="E3_UB_ligase_RBR"/>
</dbReference>
<dbReference type="Gene3D" id="1.20.120.1750">
    <property type="match status" value="1"/>
</dbReference>
<proteinExistence type="predicted"/>
<accession>A0A9W8GYZ5</accession>
<dbReference type="SMART" id="SM00647">
    <property type="entry name" value="IBR"/>
    <property type="match status" value="2"/>
</dbReference>
<dbReference type="SUPFAM" id="SSF57850">
    <property type="entry name" value="RING/U-box"/>
    <property type="match status" value="3"/>
</dbReference>
<evidence type="ECO:0000256" key="7">
    <source>
        <dbReference type="ARBA" id="ARBA00022786"/>
    </source>
</evidence>
<dbReference type="InterPro" id="IPR002867">
    <property type="entry name" value="IBR_dom"/>
</dbReference>
<keyword evidence="6 9" id="KW-0863">Zinc-finger</keyword>
<evidence type="ECO:0000256" key="10">
    <source>
        <dbReference type="SAM" id="Coils"/>
    </source>
</evidence>
<dbReference type="GO" id="GO:0008270">
    <property type="term" value="F:zinc ion binding"/>
    <property type="evidence" value="ECO:0007669"/>
    <property type="project" value="UniProtKB-KW"/>
</dbReference>
<keyword evidence="4" id="KW-0479">Metal-binding</keyword>
<feature type="coiled-coil region" evidence="10">
    <location>
        <begin position="428"/>
        <end position="455"/>
    </location>
</feature>
<feature type="domain" description="RING-type" evidence="12">
    <location>
        <begin position="189"/>
        <end position="237"/>
    </location>
</feature>
<feature type="compositionally biased region" description="Polar residues" evidence="11">
    <location>
        <begin position="60"/>
        <end position="73"/>
    </location>
</feature>
<dbReference type="CDD" id="cd16773">
    <property type="entry name" value="RING-HC_RBR_TRIAD1"/>
    <property type="match status" value="1"/>
</dbReference>
<evidence type="ECO:0000256" key="9">
    <source>
        <dbReference type="PROSITE-ProRule" id="PRU00175"/>
    </source>
</evidence>
<keyword evidence="5" id="KW-0677">Repeat</keyword>
<evidence type="ECO:0000256" key="6">
    <source>
        <dbReference type="ARBA" id="ARBA00022771"/>
    </source>
</evidence>
<dbReference type="InterPro" id="IPR044066">
    <property type="entry name" value="TRIAD_supradom"/>
</dbReference>
<evidence type="ECO:0000256" key="1">
    <source>
        <dbReference type="ARBA" id="ARBA00001798"/>
    </source>
</evidence>
<dbReference type="EMBL" id="JANBUH010000335">
    <property type="protein sequence ID" value="KAJ2751976.1"/>
    <property type="molecule type" value="Genomic_DNA"/>
</dbReference>
<dbReference type="InterPro" id="IPR045840">
    <property type="entry name" value="Ariadne"/>
</dbReference>
<dbReference type="InterPro" id="IPR001841">
    <property type="entry name" value="Znf_RING"/>
</dbReference>
<dbReference type="AlphaFoldDB" id="A0A9W8GYZ5"/>
<dbReference type="PANTHER" id="PTHR11685">
    <property type="entry name" value="RBR FAMILY RING FINGER AND IBR DOMAIN-CONTAINING"/>
    <property type="match status" value="1"/>
</dbReference>
<evidence type="ECO:0000256" key="11">
    <source>
        <dbReference type="SAM" id="MobiDB-lite"/>
    </source>
</evidence>
<keyword evidence="3" id="KW-0808">Transferase</keyword>
<evidence type="ECO:0000313" key="15">
    <source>
        <dbReference type="Proteomes" id="UP001140011"/>
    </source>
</evidence>
<evidence type="ECO:0000256" key="4">
    <source>
        <dbReference type="ARBA" id="ARBA00022723"/>
    </source>
</evidence>
<dbReference type="InterPro" id="IPR017907">
    <property type="entry name" value="Znf_RING_CS"/>
</dbReference>
<dbReference type="Gene3D" id="3.30.40.10">
    <property type="entry name" value="Zinc/RING finger domain, C3HC4 (zinc finger)"/>
    <property type="match status" value="1"/>
</dbReference>
<gene>
    <name evidence="14" type="ORF">GGI19_004134</name>
</gene>
<reference evidence="14" key="1">
    <citation type="submission" date="2022-07" db="EMBL/GenBank/DDBJ databases">
        <title>Phylogenomic reconstructions and comparative analyses of Kickxellomycotina fungi.</title>
        <authorList>
            <person name="Reynolds N.K."/>
            <person name="Stajich J.E."/>
            <person name="Barry K."/>
            <person name="Grigoriev I.V."/>
            <person name="Crous P."/>
            <person name="Smith M.E."/>
        </authorList>
    </citation>
    <scope>NUCLEOTIDE SEQUENCE</scope>
    <source>
        <strain evidence="14">BCRC 34297</strain>
    </source>
</reference>
<keyword evidence="15" id="KW-1185">Reference proteome</keyword>
<dbReference type="OrthoDB" id="10009520at2759"/>
<dbReference type="Pfam" id="PF19422">
    <property type="entry name" value="Ariadne"/>
    <property type="match status" value="1"/>
</dbReference>
<keyword evidence="8" id="KW-0862">Zinc</keyword>
<dbReference type="FunFam" id="1.20.120.1750:FF:000007">
    <property type="entry name" value="RBR-type E3 ubiquitin transferase"/>
    <property type="match status" value="1"/>
</dbReference>
<dbReference type="PROSITE" id="PS00518">
    <property type="entry name" value="ZF_RING_1"/>
    <property type="match status" value="1"/>
</dbReference>
<evidence type="ECO:0000313" key="14">
    <source>
        <dbReference type="EMBL" id="KAJ2751976.1"/>
    </source>
</evidence>
<sequence>MSDCHSDSYMDEDYEEFVYSEDESVVSISSDSSNHGQVRTRAAAAAAALATNGGAAALQSQSSVPAQSQTQYSADLGYDDEDDDFFGDDDNDFARAIGTGPIKKAWAVDFKVYDPDGLRATQNGTVDRMMPLLAISRDTTTLLLRCYLWREESLVEDFIADPERTLAKSGLSAHPIAPRIESGNEAFTCEICFTSGVDEQYLGLTCGHCFCTDCYATYATGKIREGESWRIRCPAPKCKALLGEESARLLLAEHKDVLGRYEDNLTRSFVNDLDSFTWCPAPNCQYAVECLVPRSAMMTVIPTVNCKCGKAFCFGCKVDDHMPAPCYLVDKWLRKCKDDSETAHWLKANTKECTKCKSTIEKNGGCNHMTCRECQYHFCWVCMGPWNEHGQQFYNCNRFNEDSSKNSRDSVSNSRALLERYLHYYTRYNNHEQSVKLARKLLATTEKNMEQMQREMTLSWIEVQFLSDAVDVLSVCRTTLKWSYVLAYYMMSDNQKIIFENNQSDLEMATEQLNELVENPIGQMSIEDIKRKIIDKSTYVKSRWETLLSDTSLGLQENRWQFED</sequence>
<keyword evidence="7" id="KW-0833">Ubl conjugation pathway</keyword>
<evidence type="ECO:0000256" key="2">
    <source>
        <dbReference type="ARBA" id="ARBA00012251"/>
    </source>
</evidence>
<dbReference type="GO" id="GO:0061630">
    <property type="term" value="F:ubiquitin protein ligase activity"/>
    <property type="evidence" value="ECO:0007669"/>
    <property type="project" value="UniProtKB-EC"/>
</dbReference>
<evidence type="ECO:0000256" key="3">
    <source>
        <dbReference type="ARBA" id="ARBA00022679"/>
    </source>
</evidence>
<organism evidence="14 15">
    <name type="scientific">Coemansia pectinata</name>
    <dbReference type="NCBI Taxonomy" id="1052879"/>
    <lineage>
        <taxon>Eukaryota</taxon>
        <taxon>Fungi</taxon>
        <taxon>Fungi incertae sedis</taxon>
        <taxon>Zoopagomycota</taxon>
        <taxon>Kickxellomycotina</taxon>
        <taxon>Kickxellomycetes</taxon>
        <taxon>Kickxellales</taxon>
        <taxon>Kickxellaceae</taxon>
        <taxon>Coemansia</taxon>
    </lineage>
</organism>
<protein>
    <recommendedName>
        <fullName evidence="2">RBR-type E3 ubiquitin transferase</fullName>
        <ecNumber evidence="2">2.3.2.31</ecNumber>
    </recommendedName>
</protein>
<dbReference type="CDD" id="cd20356">
    <property type="entry name" value="Rcat_RBR_HHARI-like"/>
    <property type="match status" value="1"/>
</dbReference>
<comment type="caution">
    <text evidence="14">The sequence shown here is derived from an EMBL/GenBank/DDBJ whole genome shotgun (WGS) entry which is preliminary data.</text>
</comment>